<dbReference type="KEGG" id="phet:94288470"/>
<dbReference type="GeneID" id="94288470"/>
<keyword evidence="1" id="KW-0812">Transmembrane</keyword>
<keyword evidence="3" id="KW-1185">Reference proteome</keyword>
<sequence>MGPTSDTIGVRTKHDREEEEHVTRLMERIMQENRNPFQTFVNPILDQASSLYSTYLYSSGVMFLMLAFWGLYPSFVRFRHAHLLRYRQRQISIRRGLFGTEHLPKWNKKYLQRIVVPPIPTPELRAVGPATPSFLQTASSWPSDATSSVSLVPTADAGGLVRPASDSCAPFAVMELTATRTSRASFGTGDAENSERALIRELYRINRDFFGSKSHLFGRPIQEADASADLQTRLKGAVAAAKAVIVLKEDHRTVRSIPKGWEVWWVSEPEARRRKFCKFWLCGLACARAFQDLMDMPDMPDFIN</sequence>
<comment type="caution">
    <text evidence="2">The sequence shown here is derived from an EMBL/GenBank/DDBJ whole genome shotgun (WGS) entry which is preliminary data.</text>
</comment>
<dbReference type="AlphaFoldDB" id="A0A836I0V0"/>
<organism evidence="2 3">
    <name type="scientific">Porcisia hertigi</name>
    <dbReference type="NCBI Taxonomy" id="2761500"/>
    <lineage>
        <taxon>Eukaryota</taxon>
        <taxon>Discoba</taxon>
        <taxon>Euglenozoa</taxon>
        <taxon>Kinetoplastea</taxon>
        <taxon>Metakinetoplastina</taxon>
        <taxon>Trypanosomatida</taxon>
        <taxon>Trypanosomatidae</taxon>
        <taxon>Leishmaniinae</taxon>
        <taxon>Porcisia</taxon>
    </lineage>
</organism>
<dbReference type="Proteomes" id="UP000674318">
    <property type="component" value="Chromosome 32"/>
</dbReference>
<feature type="transmembrane region" description="Helical" evidence="1">
    <location>
        <begin position="55"/>
        <end position="75"/>
    </location>
</feature>
<accession>A0A836I0V0</accession>
<proteinExistence type="predicted"/>
<name>A0A836I0V0_9TRYP</name>
<evidence type="ECO:0000313" key="2">
    <source>
        <dbReference type="EMBL" id="KAG5496067.1"/>
    </source>
</evidence>
<keyword evidence="1" id="KW-0472">Membrane</keyword>
<keyword evidence="1" id="KW-1133">Transmembrane helix</keyword>
<evidence type="ECO:0000256" key="1">
    <source>
        <dbReference type="SAM" id="Phobius"/>
    </source>
</evidence>
<dbReference type="RefSeq" id="XP_067754550.1">
    <property type="nucleotide sequence ID" value="XM_067898393.1"/>
</dbReference>
<evidence type="ECO:0000313" key="3">
    <source>
        <dbReference type="Proteomes" id="UP000674318"/>
    </source>
</evidence>
<gene>
    <name evidence="2" type="ORF">JKF63_02365</name>
</gene>
<reference evidence="2 3" key="1">
    <citation type="submission" date="2021-02" db="EMBL/GenBank/DDBJ databases">
        <title>Porcisia hertigi Genome sequencing and assembly.</title>
        <authorList>
            <person name="Almutairi H."/>
            <person name="Gatherer D."/>
        </authorList>
    </citation>
    <scope>NUCLEOTIDE SEQUENCE [LARGE SCALE GENOMIC DNA]</scope>
    <source>
        <strain evidence="2 3">C119</strain>
    </source>
</reference>
<dbReference type="OrthoDB" id="271784at2759"/>
<protein>
    <submittedName>
        <fullName evidence="2">Uncharacterized protein</fullName>
    </submittedName>
</protein>
<dbReference type="EMBL" id="JAFJZO010000032">
    <property type="protein sequence ID" value="KAG5496067.1"/>
    <property type="molecule type" value="Genomic_DNA"/>
</dbReference>